<dbReference type="EMBL" id="KZ678380">
    <property type="protein sequence ID" value="PSS00910.1"/>
    <property type="molecule type" value="Genomic_DNA"/>
</dbReference>
<dbReference type="PANTHER" id="PTHR28023">
    <property type="entry name" value="UPF0357 PROTEIN YCL012C"/>
    <property type="match status" value="1"/>
</dbReference>
<evidence type="ECO:0000256" key="2">
    <source>
        <dbReference type="ARBA" id="ARBA00022729"/>
    </source>
</evidence>
<name>A0A2T3AJY2_9PEZI</name>
<evidence type="ECO:0000313" key="5">
    <source>
        <dbReference type="Proteomes" id="UP000241462"/>
    </source>
</evidence>
<comment type="similarity">
    <text evidence="1">Belongs to the UPF0357 family.</text>
</comment>
<dbReference type="FunCoup" id="A0A2T3AJY2">
    <property type="interactions" value="1"/>
</dbReference>
<protein>
    <submittedName>
        <fullName evidence="4">Uncharacterized protein</fullName>
    </submittedName>
</protein>
<evidence type="ECO:0000256" key="1">
    <source>
        <dbReference type="ARBA" id="ARBA00008325"/>
    </source>
</evidence>
<evidence type="ECO:0000256" key="3">
    <source>
        <dbReference type="SAM" id="Phobius"/>
    </source>
</evidence>
<feature type="transmembrane region" description="Helical" evidence="3">
    <location>
        <begin position="6"/>
        <end position="23"/>
    </location>
</feature>
<dbReference type="InParanoid" id="A0A2T3AJY2"/>
<dbReference type="AlphaFoldDB" id="A0A2T3AJY2"/>
<dbReference type="InterPro" id="IPR018559">
    <property type="entry name" value="DUF2015"/>
</dbReference>
<keyword evidence="3" id="KW-0472">Membrane</keyword>
<keyword evidence="2" id="KW-0732">Signal</keyword>
<reference evidence="4 5" key="1">
    <citation type="journal article" date="2018" name="Mycol. Prog.">
        <title>Coniella lustricola, a new species from submerged detritus.</title>
        <authorList>
            <person name="Raudabaugh D.B."/>
            <person name="Iturriaga T."/>
            <person name="Carver A."/>
            <person name="Mondo S."/>
            <person name="Pangilinan J."/>
            <person name="Lipzen A."/>
            <person name="He G."/>
            <person name="Amirebrahimi M."/>
            <person name="Grigoriev I.V."/>
            <person name="Miller A.N."/>
        </authorList>
    </citation>
    <scope>NUCLEOTIDE SEQUENCE [LARGE SCALE GENOMIC DNA]</scope>
    <source>
        <strain evidence="4 5">B22-T-1</strain>
    </source>
</reference>
<gene>
    <name evidence="4" type="ORF">BD289DRAFT_360295</name>
</gene>
<evidence type="ECO:0000313" key="4">
    <source>
        <dbReference type="EMBL" id="PSS00910.1"/>
    </source>
</evidence>
<dbReference type="OrthoDB" id="447314at2759"/>
<dbReference type="Proteomes" id="UP000241462">
    <property type="component" value="Unassembled WGS sequence"/>
</dbReference>
<keyword evidence="5" id="KW-1185">Reference proteome</keyword>
<accession>A0A2T3AJY2</accession>
<dbReference type="Pfam" id="PF09435">
    <property type="entry name" value="DUF2015"/>
    <property type="match status" value="1"/>
</dbReference>
<sequence>MDFLFYTSLLLLPLVAVTILYLTRGRWAHLIPGFPAADYLYSRLPNSFTGDIEAGLTSSNFDLSGNVADGDARSGLDADAKKEILKIMKKRRLQFDDARRVYLENRFAANGIGPDGRPRDPKFVSFS</sequence>
<keyword evidence="3" id="KW-1133">Transmembrane helix</keyword>
<keyword evidence="3" id="KW-0812">Transmembrane</keyword>
<dbReference type="PANTHER" id="PTHR28023:SF1">
    <property type="entry name" value="UPF0357 PROTEIN YCL012C"/>
    <property type="match status" value="1"/>
</dbReference>
<organism evidence="4 5">
    <name type="scientific">Coniella lustricola</name>
    <dbReference type="NCBI Taxonomy" id="2025994"/>
    <lineage>
        <taxon>Eukaryota</taxon>
        <taxon>Fungi</taxon>
        <taxon>Dikarya</taxon>
        <taxon>Ascomycota</taxon>
        <taxon>Pezizomycotina</taxon>
        <taxon>Sordariomycetes</taxon>
        <taxon>Sordariomycetidae</taxon>
        <taxon>Diaporthales</taxon>
        <taxon>Schizoparmaceae</taxon>
        <taxon>Coniella</taxon>
    </lineage>
</organism>
<proteinExistence type="inferred from homology"/>